<reference evidence="9 10" key="1">
    <citation type="journal article" date="2008" name="Nature">
        <title>The genome of the model beetle and pest Tribolium castaneum.</title>
        <authorList>
            <consortium name="Tribolium Genome Sequencing Consortium"/>
            <person name="Richards S."/>
            <person name="Gibbs R.A."/>
            <person name="Weinstock G.M."/>
            <person name="Brown S.J."/>
            <person name="Denell R."/>
            <person name="Beeman R.W."/>
            <person name="Gibbs R."/>
            <person name="Beeman R.W."/>
            <person name="Brown S.J."/>
            <person name="Bucher G."/>
            <person name="Friedrich M."/>
            <person name="Grimmelikhuijzen C.J."/>
            <person name="Klingler M."/>
            <person name="Lorenzen M."/>
            <person name="Richards S."/>
            <person name="Roth S."/>
            <person name="Schroder R."/>
            <person name="Tautz D."/>
            <person name="Zdobnov E.M."/>
            <person name="Muzny D."/>
            <person name="Gibbs R.A."/>
            <person name="Weinstock G.M."/>
            <person name="Attaway T."/>
            <person name="Bell S."/>
            <person name="Buhay C.J."/>
            <person name="Chandrabose M.N."/>
            <person name="Chavez D."/>
            <person name="Clerk-Blankenburg K.P."/>
            <person name="Cree A."/>
            <person name="Dao M."/>
            <person name="Davis C."/>
            <person name="Chacko J."/>
            <person name="Dinh H."/>
            <person name="Dugan-Rocha S."/>
            <person name="Fowler G."/>
            <person name="Garner T.T."/>
            <person name="Garnes J."/>
            <person name="Gnirke A."/>
            <person name="Hawes A."/>
            <person name="Hernandez J."/>
            <person name="Hines S."/>
            <person name="Holder M."/>
            <person name="Hume J."/>
            <person name="Jhangiani S.N."/>
            <person name="Joshi V."/>
            <person name="Khan Z.M."/>
            <person name="Jackson L."/>
            <person name="Kovar C."/>
            <person name="Kowis A."/>
            <person name="Lee S."/>
            <person name="Lewis L.R."/>
            <person name="Margolis J."/>
            <person name="Morgan M."/>
            <person name="Nazareth L.V."/>
            <person name="Nguyen N."/>
            <person name="Okwuonu G."/>
            <person name="Parker D."/>
            <person name="Richards S."/>
            <person name="Ruiz S.J."/>
            <person name="Santibanez J."/>
            <person name="Savard J."/>
            <person name="Scherer S.E."/>
            <person name="Schneider B."/>
            <person name="Sodergren E."/>
            <person name="Tautz D."/>
            <person name="Vattahil S."/>
            <person name="Villasana D."/>
            <person name="White C.S."/>
            <person name="Wright R."/>
            <person name="Park Y."/>
            <person name="Beeman R.W."/>
            <person name="Lord J."/>
            <person name="Oppert B."/>
            <person name="Lorenzen M."/>
            <person name="Brown S."/>
            <person name="Wang L."/>
            <person name="Savard J."/>
            <person name="Tautz D."/>
            <person name="Richards S."/>
            <person name="Weinstock G."/>
            <person name="Gibbs R.A."/>
            <person name="Liu Y."/>
            <person name="Worley K."/>
            <person name="Weinstock G."/>
            <person name="Elsik C.G."/>
            <person name="Reese J.T."/>
            <person name="Elhaik E."/>
            <person name="Landan G."/>
            <person name="Graur D."/>
            <person name="Arensburger P."/>
            <person name="Atkinson P."/>
            <person name="Beeman R.W."/>
            <person name="Beidler J."/>
            <person name="Brown S.J."/>
            <person name="Demuth J.P."/>
            <person name="Drury D.W."/>
            <person name="Du Y.Z."/>
            <person name="Fujiwara H."/>
            <person name="Lorenzen M."/>
            <person name="Maselli V."/>
            <person name="Osanai M."/>
            <person name="Park Y."/>
            <person name="Robertson H.M."/>
            <person name="Tu Z."/>
            <person name="Wang J.J."/>
            <person name="Wang S."/>
            <person name="Richards S."/>
            <person name="Song H."/>
            <person name="Zhang L."/>
            <person name="Sodergren E."/>
            <person name="Werner D."/>
            <person name="Stanke M."/>
            <person name="Morgenstern B."/>
            <person name="Solovyev V."/>
            <person name="Kosarev P."/>
            <person name="Brown G."/>
            <person name="Chen H.C."/>
            <person name="Ermolaeva O."/>
            <person name="Hlavina W."/>
            <person name="Kapustin Y."/>
            <person name="Kiryutin B."/>
            <person name="Kitts P."/>
            <person name="Maglott D."/>
            <person name="Pruitt K."/>
            <person name="Sapojnikov V."/>
            <person name="Souvorov A."/>
            <person name="Mackey A.J."/>
            <person name="Waterhouse R.M."/>
            <person name="Wyder S."/>
            <person name="Zdobnov E.M."/>
            <person name="Zdobnov E.M."/>
            <person name="Wyder S."/>
            <person name="Kriventseva E.V."/>
            <person name="Kadowaki T."/>
            <person name="Bork P."/>
            <person name="Aranda M."/>
            <person name="Bao R."/>
            <person name="Beermann A."/>
            <person name="Berns N."/>
            <person name="Bolognesi R."/>
            <person name="Bonneton F."/>
            <person name="Bopp D."/>
            <person name="Brown S.J."/>
            <person name="Bucher G."/>
            <person name="Butts T."/>
            <person name="Chaumot A."/>
            <person name="Denell R.E."/>
            <person name="Ferrier D.E."/>
            <person name="Friedrich M."/>
            <person name="Gordon C.M."/>
            <person name="Jindra M."/>
            <person name="Klingler M."/>
            <person name="Lan Q."/>
            <person name="Lattorff H.M."/>
            <person name="Laudet V."/>
            <person name="von Levetsow C."/>
            <person name="Liu Z."/>
            <person name="Lutz R."/>
            <person name="Lynch J.A."/>
            <person name="da Fonseca R.N."/>
            <person name="Posnien N."/>
            <person name="Reuter R."/>
            <person name="Roth S."/>
            <person name="Savard J."/>
            <person name="Schinko J.B."/>
            <person name="Schmitt C."/>
            <person name="Schoppmeier M."/>
            <person name="Schroder R."/>
            <person name="Shippy T.D."/>
            <person name="Simonnet F."/>
            <person name="Marques-Souza H."/>
            <person name="Tautz D."/>
            <person name="Tomoyasu Y."/>
            <person name="Trauner J."/>
            <person name="Van der Zee M."/>
            <person name="Vervoort M."/>
            <person name="Wittkopp N."/>
            <person name="Wimmer E.A."/>
            <person name="Yang X."/>
            <person name="Jones A.K."/>
            <person name="Sattelle D.B."/>
            <person name="Ebert P.R."/>
            <person name="Nelson D."/>
            <person name="Scott J.G."/>
            <person name="Beeman R.W."/>
            <person name="Muthukrishnan S."/>
            <person name="Kramer K.J."/>
            <person name="Arakane Y."/>
            <person name="Beeman R.W."/>
            <person name="Zhu Q."/>
            <person name="Hogenkamp D."/>
            <person name="Dixit R."/>
            <person name="Oppert B."/>
            <person name="Jiang H."/>
            <person name="Zou Z."/>
            <person name="Marshall J."/>
            <person name="Elpidina E."/>
            <person name="Vinokurov K."/>
            <person name="Oppert C."/>
            <person name="Zou Z."/>
            <person name="Evans J."/>
            <person name="Lu Z."/>
            <person name="Zhao P."/>
            <person name="Sumathipala N."/>
            <person name="Altincicek B."/>
            <person name="Vilcinskas A."/>
            <person name="Williams M."/>
            <person name="Hultmark D."/>
            <person name="Hetru C."/>
            <person name="Jiang H."/>
            <person name="Grimmelikhuijzen C.J."/>
            <person name="Hauser F."/>
            <person name="Cazzamali G."/>
            <person name="Williamson M."/>
            <person name="Park Y."/>
            <person name="Li B."/>
            <person name="Tanaka Y."/>
            <person name="Predel R."/>
            <person name="Neupert S."/>
            <person name="Schachtner J."/>
            <person name="Verleyen P."/>
            <person name="Raible F."/>
            <person name="Bork P."/>
            <person name="Friedrich M."/>
            <person name="Walden K.K."/>
            <person name="Robertson H.M."/>
            <person name="Angeli S."/>
            <person name="Foret S."/>
            <person name="Bucher G."/>
            <person name="Schuetz S."/>
            <person name="Maleszka R."/>
            <person name="Wimmer E.A."/>
            <person name="Beeman R.W."/>
            <person name="Lorenzen M."/>
            <person name="Tomoyasu Y."/>
            <person name="Miller S.C."/>
            <person name="Grossmann D."/>
            <person name="Bucher G."/>
        </authorList>
    </citation>
    <scope>NUCLEOTIDE SEQUENCE [LARGE SCALE GENOMIC DNA]</scope>
    <source>
        <strain evidence="9 10">Georgia GA2</strain>
    </source>
</reference>
<sequence>MLVISVVKVIVGKGAYGSIRSGFVCGKCGRVYRRRRSLQRHLRYECQKEPTFLCPYCPYKAKQKRKFACEKCGKAYKHKVSLQKHVKFECQKEPSFCCQMCPYKAKLKENLKAHYDRLDVRRVFERTGIKSRFESMSSIFLTEQYPCEKCDKVYLRKSSKMRHVKYECGKEKLFACPYCDKQVKQKYNLLLHVCRRHQDWLDEFKTSYYSTL</sequence>
<dbReference type="Gene3D" id="3.30.160.60">
    <property type="entry name" value="Classic Zinc Finger"/>
    <property type="match status" value="3"/>
</dbReference>
<evidence type="ECO:0000259" key="8">
    <source>
        <dbReference type="PROSITE" id="PS50157"/>
    </source>
</evidence>
<evidence type="ECO:0000256" key="6">
    <source>
        <dbReference type="ARBA" id="ARBA00023242"/>
    </source>
</evidence>
<evidence type="ECO:0000313" key="9">
    <source>
        <dbReference type="EMBL" id="KYB28855.1"/>
    </source>
</evidence>
<keyword evidence="6" id="KW-0539">Nucleus</keyword>
<accession>A0A139WLZ4</accession>
<reference evidence="9 10" key="2">
    <citation type="journal article" date="2010" name="Nucleic Acids Res.">
        <title>BeetleBase in 2010: revisions to provide comprehensive genomic information for Tribolium castaneum.</title>
        <authorList>
            <person name="Kim H.S."/>
            <person name="Murphy T."/>
            <person name="Xia J."/>
            <person name="Caragea D."/>
            <person name="Park Y."/>
            <person name="Beeman R.W."/>
            <person name="Lorenzen M.D."/>
            <person name="Butcher S."/>
            <person name="Manak J.R."/>
            <person name="Brown S.J."/>
        </authorList>
    </citation>
    <scope>GENOME REANNOTATION</scope>
    <source>
        <strain evidence="9 10">Georgia GA2</strain>
    </source>
</reference>
<dbReference type="PROSITE" id="PS50157">
    <property type="entry name" value="ZINC_FINGER_C2H2_2"/>
    <property type="match status" value="3"/>
</dbReference>
<dbReference type="OMA" id="FVCIKCD"/>
<organism evidence="9 10">
    <name type="scientific">Tribolium castaneum</name>
    <name type="common">Red flour beetle</name>
    <dbReference type="NCBI Taxonomy" id="7070"/>
    <lineage>
        <taxon>Eukaryota</taxon>
        <taxon>Metazoa</taxon>
        <taxon>Ecdysozoa</taxon>
        <taxon>Arthropoda</taxon>
        <taxon>Hexapoda</taxon>
        <taxon>Insecta</taxon>
        <taxon>Pterygota</taxon>
        <taxon>Neoptera</taxon>
        <taxon>Endopterygota</taxon>
        <taxon>Coleoptera</taxon>
        <taxon>Polyphaga</taxon>
        <taxon>Cucujiformia</taxon>
        <taxon>Tenebrionidae</taxon>
        <taxon>Tenebrionidae incertae sedis</taxon>
        <taxon>Tribolium</taxon>
    </lineage>
</organism>
<dbReference type="Pfam" id="PF00096">
    <property type="entry name" value="zf-C2H2"/>
    <property type="match status" value="3"/>
</dbReference>
<evidence type="ECO:0000256" key="7">
    <source>
        <dbReference type="PROSITE-ProRule" id="PRU00042"/>
    </source>
</evidence>
<evidence type="ECO:0000313" key="10">
    <source>
        <dbReference type="Proteomes" id="UP000007266"/>
    </source>
</evidence>
<evidence type="ECO:0000256" key="3">
    <source>
        <dbReference type="ARBA" id="ARBA00022737"/>
    </source>
</evidence>
<dbReference type="PROSITE" id="PS00028">
    <property type="entry name" value="ZINC_FINGER_C2H2_1"/>
    <property type="match status" value="1"/>
</dbReference>
<dbReference type="AlphaFoldDB" id="A0A139WLZ4"/>
<evidence type="ECO:0000256" key="2">
    <source>
        <dbReference type="ARBA" id="ARBA00022723"/>
    </source>
</evidence>
<dbReference type="InterPro" id="IPR036236">
    <property type="entry name" value="Znf_C2H2_sf"/>
</dbReference>
<keyword evidence="5" id="KW-0862">Zinc</keyword>
<name>A0A139WLZ4_TRICA</name>
<dbReference type="EMBL" id="KQ971319">
    <property type="protein sequence ID" value="KYB28855.1"/>
    <property type="molecule type" value="Genomic_DNA"/>
</dbReference>
<dbReference type="Proteomes" id="UP000007266">
    <property type="component" value="Linkage group 3"/>
</dbReference>
<comment type="subcellular location">
    <subcellularLocation>
        <location evidence="1">Nucleus</location>
    </subcellularLocation>
</comment>
<protein>
    <submittedName>
        <fullName evidence="9">Longitudinals lacking protein, isoforms N/O/W/X/Y-like Protein</fullName>
    </submittedName>
</protein>
<keyword evidence="3" id="KW-0677">Repeat</keyword>
<dbReference type="SUPFAM" id="SSF57667">
    <property type="entry name" value="beta-beta-alpha zinc fingers"/>
    <property type="match status" value="3"/>
</dbReference>
<keyword evidence="2" id="KW-0479">Metal-binding</keyword>
<evidence type="ECO:0000256" key="4">
    <source>
        <dbReference type="ARBA" id="ARBA00022771"/>
    </source>
</evidence>
<dbReference type="GO" id="GO:0005634">
    <property type="term" value="C:nucleus"/>
    <property type="evidence" value="ECO:0007669"/>
    <property type="project" value="UniProtKB-SubCell"/>
</dbReference>
<feature type="domain" description="C2H2-type" evidence="8">
    <location>
        <begin position="23"/>
        <end position="50"/>
    </location>
</feature>
<feature type="domain" description="C2H2-type" evidence="8">
    <location>
        <begin position="145"/>
        <end position="172"/>
    </location>
</feature>
<keyword evidence="10" id="KW-1185">Reference proteome</keyword>
<proteinExistence type="predicted"/>
<gene>
    <name evidence="9" type="primary">AUGUSTUS-3.0.2_32329</name>
    <name evidence="9" type="ORF">TcasGA2_TC032329</name>
</gene>
<dbReference type="SMART" id="SM00355">
    <property type="entry name" value="ZnF_C2H2"/>
    <property type="match status" value="5"/>
</dbReference>
<dbReference type="InterPro" id="IPR013087">
    <property type="entry name" value="Znf_C2H2_type"/>
</dbReference>
<dbReference type="InterPro" id="IPR050888">
    <property type="entry name" value="ZnF_C2H2-type_TF"/>
</dbReference>
<dbReference type="FunFam" id="3.30.160.60:FF:004982">
    <property type="match status" value="1"/>
</dbReference>
<keyword evidence="4 7" id="KW-0863">Zinc-finger</keyword>
<dbReference type="PANTHER" id="PTHR24406">
    <property type="entry name" value="TRANSCRIPTIONAL REPRESSOR CTCFL-RELATED"/>
    <property type="match status" value="1"/>
</dbReference>
<evidence type="ECO:0000256" key="1">
    <source>
        <dbReference type="ARBA" id="ARBA00004123"/>
    </source>
</evidence>
<dbReference type="InParanoid" id="A0A139WLZ4"/>
<feature type="domain" description="C2H2-type" evidence="8">
    <location>
        <begin position="67"/>
        <end position="94"/>
    </location>
</feature>
<evidence type="ECO:0000256" key="5">
    <source>
        <dbReference type="ARBA" id="ARBA00022833"/>
    </source>
</evidence>
<dbReference type="GO" id="GO:0008270">
    <property type="term" value="F:zinc ion binding"/>
    <property type="evidence" value="ECO:0007669"/>
    <property type="project" value="UniProtKB-KW"/>
</dbReference>